<organism evidence="1 2">
    <name type="scientific">Kaistella montana</name>
    <dbReference type="NCBI Taxonomy" id="1849733"/>
    <lineage>
        <taxon>Bacteria</taxon>
        <taxon>Pseudomonadati</taxon>
        <taxon>Bacteroidota</taxon>
        <taxon>Flavobacteriia</taxon>
        <taxon>Flavobacteriales</taxon>
        <taxon>Weeksellaceae</taxon>
        <taxon>Chryseobacterium group</taxon>
        <taxon>Kaistella</taxon>
    </lineage>
</organism>
<keyword evidence="2" id="KW-1185">Reference proteome</keyword>
<comment type="caution">
    <text evidence="1">The sequence shown here is derived from an EMBL/GenBank/DDBJ whole genome shotgun (WGS) entry which is preliminary data.</text>
</comment>
<name>A0ABW5KA70_9FLAO</name>
<proteinExistence type="predicted"/>
<evidence type="ECO:0000313" key="1">
    <source>
        <dbReference type="EMBL" id="MFD2545774.1"/>
    </source>
</evidence>
<sequence>MQTGLLIKSWRANKILGGEPSPYSASEINGIVDAINNNYDGGKVNNGLLTCPCPSAQAAKGETSASTAQPQAIVPETANAIVLYPNP</sequence>
<evidence type="ECO:0000313" key="2">
    <source>
        <dbReference type="Proteomes" id="UP001597394"/>
    </source>
</evidence>
<reference evidence="2" key="1">
    <citation type="journal article" date="2019" name="Int. J. Syst. Evol. Microbiol.">
        <title>The Global Catalogue of Microorganisms (GCM) 10K type strain sequencing project: providing services to taxonomists for standard genome sequencing and annotation.</title>
        <authorList>
            <consortium name="The Broad Institute Genomics Platform"/>
            <consortium name="The Broad Institute Genome Sequencing Center for Infectious Disease"/>
            <person name="Wu L."/>
            <person name="Ma J."/>
        </authorList>
    </citation>
    <scope>NUCLEOTIDE SEQUENCE [LARGE SCALE GENOMIC DNA]</scope>
    <source>
        <strain evidence="2">KCTC 52204</strain>
    </source>
</reference>
<accession>A0ABW5KA70</accession>
<gene>
    <name evidence="1" type="ORF">ACFSO8_09935</name>
</gene>
<dbReference type="EMBL" id="JBHULG010000006">
    <property type="protein sequence ID" value="MFD2545774.1"/>
    <property type="molecule type" value="Genomic_DNA"/>
</dbReference>
<dbReference type="Proteomes" id="UP001597394">
    <property type="component" value="Unassembled WGS sequence"/>
</dbReference>
<protein>
    <submittedName>
        <fullName evidence="1">Uncharacterized protein</fullName>
    </submittedName>
</protein>
<dbReference type="RefSeq" id="WP_255931047.1">
    <property type="nucleotide sequence ID" value="NZ_JANFQP010000004.1"/>
</dbReference>